<reference evidence="1" key="1">
    <citation type="submission" date="2022-08" db="UniProtKB">
        <authorList>
            <consortium name="EnsemblMetazoa"/>
        </authorList>
    </citation>
    <scope>IDENTIFICATION</scope>
    <source>
        <strain evidence="1">EBRO</strain>
    </source>
</reference>
<dbReference type="EnsemblMetazoa" id="AATE016544-RA">
    <property type="protein sequence ID" value="AATE016544-PA.1"/>
    <property type="gene ID" value="AATE016544"/>
</dbReference>
<proteinExistence type="predicted"/>
<dbReference type="VEuPathDB" id="VectorBase:AATE016544"/>
<evidence type="ECO:0000313" key="1">
    <source>
        <dbReference type="EnsemblMetazoa" id="AATE016544-PA.1"/>
    </source>
</evidence>
<accession>A0A182JEF8</accession>
<protein>
    <submittedName>
        <fullName evidence="1">Uncharacterized protein</fullName>
    </submittedName>
</protein>
<sequence>MTGSDCGPVSVRKMVARFLRRLKLSITLSVKVLLSSAADDAPVGGGELLAPSVALRDACAWWLFSSLERCSLLCARYTISSVKVNFLLLNAEVDALQLPEASFGQAVPLGDRDQPVQNGSVPEDVRLEHHLLATVHERIAWRVARRYIPMRPLQPALLQFMLVRVGVAAAVVASTATQRAVNHVDTSLRRGAIAVIIITIIIVIVGSRRVGGSGAERTYACTIIQFTSHRRPQRLHLSTVTAGTSTRNHFRDGRTGPTCCPVVSPGMFTGMLLLLLLLLLLRVTFASTNDIVGAHHYGLMVFRLICDIQIDGEHDANGCDTHDTAQYLQQHGAEAVDAGDAKLKQSRRAVRWIETRTRVLRTTTDTV</sequence>
<organism evidence="1">
    <name type="scientific">Anopheles atroparvus</name>
    <name type="common">European mosquito</name>
    <dbReference type="NCBI Taxonomy" id="41427"/>
    <lineage>
        <taxon>Eukaryota</taxon>
        <taxon>Metazoa</taxon>
        <taxon>Ecdysozoa</taxon>
        <taxon>Arthropoda</taxon>
        <taxon>Hexapoda</taxon>
        <taxon>Insecta</taxon>
        <taxon>Pterygota</taxon>
        <taxon>Neoptera</taxon>
        <taxon>Endopterygota</taxon>
        <taxon>Diptera</taxon>
        <taxon>Nematocera</taxon>
        <taxon>Culicoidea</taxon>
        <taxon>Culicidae</taxon>
        <taxon>Anophelinae</taxon>
        <taxon>Anopheles</taxon>
    </lineage>
</organism>
<name>A0A182JEF8_ANOAO</name>
<dbReference type="AlphaFoldDB" id="A0A182JEF8"/>